<dbReference type="OrthoDB" id="5565075at2759"/>
<evidence type="ECO:0000259" key="12">
    <source>
        <dbReference type="PROSITE" id="PS50240"/>
    </source>
</evidence>
<dbReference type="InParanoid" id="A0A6J1WII9"/>
<evidence type="ECO:0000256" key="10">
    <source>
        <dbReference type="ARBA" id="ARBA00084094"/>
    </source>
</evidence>
<keyword evidence="11" id="KW-0732">Signal</keyword>
<evidence type="ECO:0000256" key="5">
    <source>
        <dbReference type="ARBA" id="ARBA00022801"/>
    </source>
</evidence>
<comment type="similarity">
    <text evidence="2">Belongs to the peptidase S1 family.</text>
</comment>
<dbReference type="GO" id="GO:0004252">
    <property type="term" value="F:serine-type endopeptidase activity"/>
    <property type="evidence" value="ECO:0007669"/>
    <property type="project" value="InterPro"/>
</dbReference>
<dbReference type="GO" id="GO:0005576">
    <property type="term" value="C:extracellular region"/>
    <property type="evidence" value="ECO:0007669"/>
    <property type="project" value="UniProtKB-SubCell"/>
</dbReference>
<evidence type="ECO:0000256" key="11">
    <source>
        <dbReference type="SAM" id="SignalP"/>
    </source>
</evidence>
<dbReference type="FunFam" id="2.40.10.10:FF:000068">
    <property type="entry name" value="transmembrane protease serine 2"/>
    <property type="match status" value="1"/>
</dbReference>
<evidence type="ECO:0000256" key="1">
    <source>
        <dbReference type="ARBA" id="ARBA00004239"/>
    </source>
</evidence>
<dbReference type="FunCoup" id="A0A6J1WII9">
    <property type="interactions" value="58"/>
</dbReference>
<dbReference type="PANTHER" id="PTHR24276">
    <property type="entry name" value="POLYSERASE-RELATED"/>
    <property type="match status" value="1"/>
</dbReference>
<organism evidence="13 14">
    <name type="scientific">Galleria mellonella</name>
    <name type="common">Greater wax moth</name>
    <dbReference type="NCBI Taxonomy" id="7137"/>
    <lineage>
        <taxon>Eukaryota</taxon>
        <taxon>Metazoa</taxon>
        <taxon>Ecdysozoa</taxon>
        <taxon>Arthropoda</taxon>
        <taxon>Hexapoda</taxon>
        <taxon>Insecta</taxon>
        <taxon>Pterygota</taxon>
        <taxon>Neoptera</taxon>
        <taxon>Endopterygota</taxon>
        <taxon>Lepidoptera</taxon>
        <taxon>Glossata</taxon>
        <taxon>Ditrysia</taxon>
        <taxon>Pyraloidea</taxon>
        <taxon>Pyralidae</taxon>
        <taxon>Galleriinae</taxon>
        <taxon>Galleria</taxon>
    </lineage>
</organism>
<dbReference type="KEGG" id="gmw:113514124"/>
<evidence type="ECO:0000256" key="9">
    <source>
        <dbReference type="ARBA" id="ARBA00055534"/>
    </source>
</evidence>
<evidence type="ECO:0000256" key="4">
    <source>
        <dbReference type="ARBA" id="ARBA00022670"/>
    </source>
</evidence>
<dbReference type="CDD" id="cd00190">
    <property type="entry name" value="Tryp_SPc"/>
    <property type="match status" value="1"/>
</dbReference>
<dbReference type="PANTHER" id="PTHR24276:SF91">
    <property type="entry name" value="AT26814P-RELATED"/>
    <property type="match status" value="1"/>
</dbReference>
<reference evidence="14" key="1">
    <citation type="submission" date="2025-08" db="UniProtKB">
        <authorList>
            <consortium name="RefSeq"/>
        </authorList>
    </citation>
    <scope>IDENTIFICATION</scope>
    <source>
        <tissue evidence="14">Whole larvae</tissue>
    </source>
</reference>
<dbReference type="AlphaFoldDB" id="A0A6J1WII9"/>
<keyword evidence="10" id="KW-1205">Fibrinolytic toxin</keyword>
<dbReference type="RefSeq" id="XP_026753921.1">
    <property type="nucleotide sequence ID" value="XM_026898120.3"/>
</dbReference>
<evidence type="ECO:0000256" key="2">
    <source>
        <dbReference type="ARBA" id="ARBA00007664"/>
    </source>
</evidence>
<evidence type="ECO:0000256" key="8">
    <source>
        <dbReference type="ARBA" id="ARBA00023240"/>
    </source>
</evidence>
<feature type="chain" id="PRO_5026822859" evidence="11">
    <location>
        <begin position="16"/>
        <end position="284"/>
    </location>
</feature>
<dbReference type="InterPro" id="IPR001254">
    <property type="entry name" value="Trypsin_dom"/>
</dbReference>
<protein>
    <submittedName>
        <fullName evidence="14">Collagenase-like</fullName>
    </submittedName>
</protein>
<dbReference type="PROSITE" id="PS50240">
    <property type="entry name" value="TRYPSIN_DOM"/>
    <property type="match status" value="1"/>
</dbReference>
<dbReference type="InterPro" id="IPR050430">
    <property type="entry name" value="Peptidase_S1"/>
</dbReference>
<evidence type="ECO:0000256" key="3">
    <source>
        <dbReference type="ARBA" id="ARBA00022656"/>
    </source>
</evidence>
<feature type="signal peptide" evidence="11">
    <location>
        <begin position="1"/>
        <end position="15"/>
    </location>
</feature>
<keyword evidence="6" id="KW-0720">Serine protease</keyword>
<name>A0A6J1WII9_GALME</name>
<dbReference type="GO" id="GO:0006508">
    <property type="term" value="P:proteolysis"/>
    <property type="evidence" value="ECO:0007669"/>
    <property type="project" value="UniProtKB-KW"/>
</dbReference>
<dbReference type="Proteomes" id="UP001652740">
    <property type="component" value="Unplaced"/>
</dbReference>
<dbReference type="PROSITE" id="PS00134">
    <property type="entry name" value="TRYPSIN_HIS"/>
    <property type="match status" value="1"/>
</dbReference>
<dbReference type="SUPFAM" id="SSF50494">
    <property type="entry name" value="Trypsin-like serine proteases"/>
    <property type="match status" value="1"/>
</dbReference>
<sequence>MKLLVLVALVGSVLAEEPIGLYYHENVGIPLAAAIKRSEEAGDFDGSRIVGGSAASLGDHPHLGGLLITLQSGGTSVCGSSLLSNTRAVTAAHCWFDGRQNARQLTIVLGSLLLFSGGTRVTSSSVSVHANYSPNNLNNDIAIINLSWVTYSNNIQPVGLPTTLANNNFAGSWAWAAGFGRTSDSTGISNNQFLSHVQLQVITNSACASTYGSNVVVSSTLCVSGAGGQSTCGGDSGGPLWIWNGNQRNLIGVVSFGSAAGCQVGFPAGFARVTSFLSWIQARL</sequence>
<accession>A0A6J1WII9</accession>
<dbReference type="InterPro" id="IPR001314">
    <property type="entry name" value="Peptidase_S1A"/>
</dbReference>
<evidence type="ECO:0000313" key="13">
    <source>
        <dbReference type="Proteomes" id="UP001652740"/>
    </source>
</evidence>
<evidence type="ECO:0000313" key="14">
    <source>
        <dbReference type="RefSeq" id="XP_026753921.1"/>
    </source>
</evidence>
<dbReference type="PRINTS" id="PR00722">
    <property type="entry name" value="CHYMOTRYPSIN"/>
</dbReference>
<dbReference type="SMART" id="SM00020">
    <property type="entry name" value="Tryp_SPc"/>
    <property type="match status" value="1"/>
</dbReference>
<feature type="domain" description="Peptidase S1" evidence="12">
    <location>
        <begin position="49"/>
        <end position="284"/>
    </location>
</feature>
<evidence type="ECO:0000256" key="7">
    <source>
        <dbReference type="ARBA" id="ARBA00023157"/>
    </source>
</evidence>
<dbReference type="Gene3D" id="2.40.10.10">
    <property type="entry name" value="Trypsin-like serine proteases"/>
    <property type="match status" value="2"/>
</dbReference>
<dbReference type="InterPro" id="IPR043504">
    <property type="entry name" value="Peptidase_S1_PA_chymotrypsin"/>
</dbReference>
<dbReference type="GO" id="GO:0090729">
    <property type="term" value="F:toxin activity"/>
    <property type="evidence" value="ECO:0007669"/>
    <property type="project" value="UniProtKB-KW"/>
</dbReference>
<gene>
    <name evidence="14" type="primary">LOC113514124</name>
</gene>
<dbReference type="GeneID" id="113514124"/>
<keyword evidence="3" id="KW-0800">Toxin</keyword>
<keyword evidence="7" id="KW-1015">Disulfide bond</keyword>
<evidence type="ECO:0000256" key="6">
    <source>
        <dbReference type="ARBA" id="ARBA00022825"/>
    </source>
</evidence>
<dbReference type="InterPro" id="IPR018114">
    <property type="entry name" value="TRYPSIN_HIS"/>
</dbReference>
<comment type="subcellular location">
    <subcellularLocation>
        <location evidence="1">Secreted</location>
        <location evidence="1">Extracellular space</location>
    </subcellularLocation>
</comment>
<comment type="function">
    <text evidence="9">Fibrinolytic activity; shows preferential cleavage of Arg-Gly bonds in all three fibrinogen chains. Contact with the caterpillars causes severe bleeding, due the anticoagulant effect of the protein.</text>
</comment>
<dbReference type="Pfam" id="PF00089">
    <property type="entry name" value="Trypsin"/>
    <property type="match status" value="1"/>
</dbReference>
<keyword evidence="5" id="KW-0378">Hydrolase</keyword>
<keyword evidence="13" id="KW-1185">Reference proteome</keyword>
<dbReference type="InterPro" id="IPR009003">
    <property type="entry name" value="Peptidase_S1_PA"/>
</dbReference>
<keyword evidence="8" id="KW-1199">Hemostasis impairing toxin</keyword>
<proteinExistence type="inferred from homology"/>
<keyword evidence="4" id="KW-0645">Protease</keyword>